<accession>A0A9W6ZV95</accession>
<dbReference type="OrthoDB" id="193132at2759"/>
<reference evidence="2" key="1">
    <citation type="journal article" date="2023" name="Commun. Biol.">
        <title>Genome analysis of Parmales, the sister group of diatoms, reveals the evolutionary specialization of diatoms from phago-mixotrophs to photoautotrophs.</title>
        <authorList>
            <person name="Ban H."/>
            <person name="Sato S."/>
            <person name="Yoshikawa S."/>
            <person name="Yamada K."/>
            <person name="Nakamura Y."/>
            <person name="Ichinomiya M."/>
            <person name="Sato N."/>
            <person name="Blanc-Mathieu R."/>
            <person name="Endo H."/>
            <person name="Kuwata A."/>
            <person name="Ogata H."/>
        </authorList>
    </citation>
    <scope>NUCLEOTIDE SEQUENCE [LARGE SCALE GENOMIC DNA]</scope>
    <source>
        <strain evidence="2">NIES 3701</strain>
    </source>
</reference>
<evidence type="ECO:0000313" key="2">
    <source>
        <dbReference type="Proteomes" id="UP001165085"/>
    </source>
</evidence>
<keyword evidence="2" id="KW-1185">Reference proteome</keyword>
<dbReference type="EMBL" id="BRXY01000048">
    <property type="protein sequence ID" value="GMH57758.1"/>
    <property type="molecule type" value="Genomic_DNA"/>
</dbReference>
<evidence type="ECO:0000313" key="1">
    <source>
        <dbReference type="EMBL" id="GMH57758.1"/>
    </source>
</evidence>
<organism evidence="1 2">
    <name type="scientific">Triparma strigata</name>
    <dbReference type="NCBI Taxonomy" id="1606541"/>
    <lineage>
        <taxon>Eukaryota</taxon>
        <taxon>Sar</taxon>
        <taxon>Stramenopiles</taxon>
        <taxon>Ochrophyta</taxon>
        <taxon>Bolidophyceae</taxon>
        <taxon>Parmales</taxon>
        <taxon>Triparmaceae</taxon>
        <taxon>Triparma</taxon>
    </lineage>
</organism>
<dbReference type="Proteomes" id="UP001165085">
    <property type="component" value="Unassembled WGS sequence"/>
</dbReference>
<proteinExistence type="predicted"/>
<comment type="caution">
    <text evidence="1">The sequence shown here is derived from an EMBL/GenBank/DDBJ whole genome shotgun (WGS) entry which is preliminary data.</text>
</comment>
<gene>
    <name evidence="1" type="ORF">TrST_g2355</name>
</gene>
<dbReference type="AlphaFoldDB" id="A0A9W6ZV95"/>
<sequence>MSTTAAFDVPPQLQQQLDKFPIVRQGDHYKSRDKTTSQVAHTLASLPAPPSSTRPVVASTLGNRFADPDSSFWQSLESFAYDTHFGLGLNKPDTEEFLKIFKKEHRNKVKSLTIDDMETFLVERRLFNAEKK</sequence>
<protein>
    <submittedName>
        <fullName evidence="1">Uncharacterized protein</fullName>
    </submittedName>
</protein>
<name>A0A9W6ZV95_9STRA</name>